<dbReference type="SUPFAM" id="SSF51182">
    <property type="entry name" value="RmlC-like cupins"/>
    <property type="match status" value="1"/>
</dbReference>
<dbReference type="Proteomes" id="UP000078503">
    <property type="component" value="Unassembled WGS sequence"/>
</dbReference>
<evidence type="ECO:0000313" key="2">
    <source>
        <dbReference type="Proteomes" id="UP000078503"/>
    </source>
</evidence>
<evidence type="ECO:0000313" key="1">
    <source>
        <dbReference type="EMBL" id="OAN11600.1"/>
    </source>
</evidence>
<name>A0A178K2R8_9GAMM</name>
<organism evidence="1 2">
    <name type="scientific">Photobacterium jeanii</name>
    <dbReference type="NCBI Taxonomy" id="858640"/>
    <lineage>
        <taxon>Bacteria</taxon>
        <taxon>Pseudomonadati</taxon>
        <taxon>Pseudomonadota</taxon>
        <taxon>Gammaproteobacteria</taxon>
        <taxon>Vibrionales</taxon>
        <taxon>Vibrionaceae</taxon>
        <taxon>Photobacterium</taxon>
    </lineage>
</organism>
<gene>
    <name evidence="1" type="ORF">A3K86_22035</name>
</gene>
<protein>
    <recommendedName>
        <fullName evidence="3">AraC-type arabinose-binding/dimerisation domain-containing protein</fullName>
    </recommendedName>
</protein>
<proteinExistence type="predicted"/>
<dbReference type="AlphaFoldDB" id="A0A178K2R8"/>
<dbReference type="RefSeq" id="WP_068336728.1">
    <property type="nucleotide sequence ID" value="NZ_LVHF01000033.1"/>
</dbReference>
<dbReference type="InterPro" id="IPR011051">
    <property type="entry name" value="RmlC_Cupin_sf"/>
</dbReference>
<comment type="caution">
    <text evidence="1">The sequence shown here is derived from an EMBL/GenBank/DDBJ whole genome shotgun (WGS) entry which is preliminary data.</text>
</comment>
<dbReference type="OrthoDB" id="5916374at2"/>
<sequence length="230" mass="25210">MKQAIEFSHQQHPFLTVGPRRKSMTSYMMFVTQGTALIRLGKNEHLIPEGHGFWVPFDCLHALTVLPGSKIARIDISARVTTPLCTEAGFFTTSELLKAVIGVLDGTPESEQEWDGAFGRLLAVAKDQLAKIKVDSKSICPNLSKHYQSSLQLALQGKKVTDNAAAKAINANLHTNLAELEMTLLMREAVKLARSGRKPEMIANELKLNINVLEAMAQPILGKPLSQLNG</sequence>
<evidence type="ECO:0008006" key="3">
    <source>
        <dbReference type="Google" id="ProtNLM"/>
    </source>
</evidence>
<reference evidence="1 2" key="1">
    <citation type="submission" date="2016-03" db="EMBL/GenBank/DDBJ databases">
        <title>Photobacterium proteolyticum sp. nov. a protease producing bacterium isolated from ocean sediments of Laizhou Bay.</title>
        <authorList>
            <person name="Li Y."/>
        </authorList>
    </citation>
    <scope>NUCLEOTIDE SEQUENCE [LARGE SCALE GENOMIC DNA]</scope>
    <source>
        <strain evidence="1 2">R-40508</strain>
    </source>
</reference>
<accession>A0A178K2R8</accession>
<dbReference type="EMBL" id="LVHF01000033">
    <property type="protein sequence ID" value="OAN11600.1"/>
    <property type="molecule type" value="Genomic_DNA"/>
</dbReference>
<keyword evidence="2" id="KW-1185">Reference proteome</keyword>